<evidence type="ECO:0000256" key="5">
    <source>
        <dbReference type="SAM" id="Phobius"/>
    </source>
</evidence>
<accession>A0A5J5IPJ2</accession>
<evidence type="ECO:0000313" key="8">
    <source>
        <dbReference type="Proteomes" id="UP000327039"/>
    </source>
</evidence>
<dbReference type="Proteomes" id="UP000327039">
    <property type="component" value="Unassembled WGS sequence"/>
</dbReference>
<evidence type="ECO:0000256" key="1">
    <source>
        <dbReference type="ARBA" id="ARBA00004141"/>
    </source>
</evidence>
<dbReference type="GO" id="GO:0016874">
    <property type="term" value="F:ligase activity"/>
    <property type="evidence" value="ECO:0007669"/>
    <property type="project" value="UniProtKB-KW"/>
</dbReference>
<feature type="transmembrane region" description="Helical" evidence="5">
    <location>
        <begin position="272"/>
        <end position="290"/>
    </location>
</feature>
<gene>
    <name evidence="7" type="ORF">F6B42_11365</name>
</gene>
<evidence type="ECO:0000256" key="3">
    <source>
        <dbReference type="ARBA" id="ARBA00022989"/>
    </source>
</evidence>
<feature type="transmembrane region" description="Helical" evidence="5">
    <location>
        <begin position="242"/>
        <end position="260"/>
    </location>
</feature>
<feature type="transmembrane region" description="Helical" evidence="5">
    <location>
        <begin position="401"/>
        <end position="420"/>
    </location>
</feature>
<keyword evidence="8" id="KW-1185">Reference proteome</keyword>
<comment type="caution">
    <text evidence="7">The sequence shown here is derived from an EMBL/GenBank/DDBJ whole genome shotgun (WGS) entry which is preliminary data.</text>
</comment>
<dbReference type="PANTHER" id="PTHR37422:SF21">
    <property type="entry name" value="EXOQ-LIKE PROTEIN"/>
    <property type="match status" value="1"/>
</dbReference>
<dbReference type="InterPro" id="IPR007016">
    <property type="entry name" value="O-antigen_ligase-rel_domated"/>
</dbReference>
<reference evidence="8" key="1">
    <citation type="submission" date="2019-09" db="EMBL/GenBank/DDBJ databases">
        <title>Mumia zhuanghuii sp. nov. isolated from the intestinal contents of plateau pika (Ochotona curzoniae) in the Qinghai-Tibet plateau of China.</title>
        <authorList>
            <person name="Tian Z."/>
        </authorList>
    </citation>
    <scope>NUCLEOTIDE SEQUENCE [LARGE SCALE GENOMIC DNA]</scope>
    <source>
        <strain evidence="8">DSM 25564</strain>
    </source>
</reference>
<keyword evidence="4 5" id="KW-0472">Membrane</keyword>
<feature type="transmembrane region" description="Helical" evidence="5">
    <location>
        <begin position="136"/>
        <end position="155"/>
    </location>
</feature>
<feature type="transmembrane region" description="Helical" evidence="5">
    <location>
        <begin position="219"/>
        <end position="236"/>
    </location>
</feature>
<proteinExistence type="predicted"/>
<dbReference type="PANTHER" id="PTHR37422">
    <property type="entry name" value="TEICHURONIC ACID BIOSYNTHESIS PROTEIN TUAE"/>
    <property type="match status" value="1"/>
</dbReference>
<evidence type="ECO:0000313" key="7">
    <source>
        <dbReference type="EMBL" id="KAA9085098.1"/>
    </source>
</evidence>
<keyword evidence="2 5" id="KW-0812">Transmembrane</keyword>
<feature type="transmembrane region" description="Helical" evidence="5">
    <location>
        <begin position="360"/>
        <end position="381"/>
    </location>
</feature>
<evidence type="ECO:0000259" key="6">
    <source>
        <dbReference type="Pfam" id="PF04932"/>
    </source>
</evidence>
<sequence>MAVHSRHPVSAPPVAPVRETTGHLLLRGWCVFVIAASMAGTSWLMAFGVVAAAAVVVVTGVVSTILWVTLRPRVQWRHLPWFALAYVAWAVASLLWTEWLGATELTLLLLLSTTVQAMFVGAVFTWREIERALASALKWMLALSILFEVWVTFVWRGDILPGFVRPPAGFDEHPITLWSRDNLLNGGRLQGIFGNANPLAYIALLAIIVFVIRIAGGAPRKFLLTLWTALAAFLFWRAASATALLCAVAVVVVLITILLMRTARRPGERTRFYVAYVFVAGLGGAVLWLGRDTIFGLLGRSADLTGRERIWQAVGERIAERPFLGWGYSTPWVPSEPAFDGWIIDHGVSVMQAHNMWLDVALQLGFVGVVLISLALLAFIWRSWFFAVDRPRWDLVADRPYTTLTLLPSLVATILLVQGIAESAPLLNWGWFLIVLLAFKIKQAPLVGRGPSEQRLAMEQGDRLADPVR</sequence>
<feature type="transmembrane region" description="Helical" evidence="5">
    <location>
        <begin position="50"/>
        <end position="69"/>
    </location>
</feature>
<feature type="transmembrane region" description="Helical" evidence="5">
    <location>
        <begin position="24"/>
        <end position="44"/>
    </location>
</feature>
<dbReference type="EMBL" id="VYRZ01000003">
    <property type="protein sequence ID" value="KAA9085098.1"/>
    <property type="molecule type" value="Genomic_DNA"/>
</dbReference>
<dbReference type="AlphaFoldDB" id="A0A5J5IPJ2"/>
<evidence type="ECO:0000256" key="2">
    <source>
        <dbReference type="ARBA" id="ARBA00022692"/>
    </source>
</evidence>
<protein>
    <submittedName>
        <fullName evidence="7">O-antigen ligase family protein</fullName>
    </submittedName>
</protein>
<keyword evidence="7" id="KW-0436">Ligase</keyword>
<dbReference type="GO" id="GO:0016020">
    <property type="term" value="C:membrane"/>
    <property type="evidence" value="ECO:0007669"/>
    <property type="project" value="UniProtKB-SubCell"/>
</dbReference>
<dbReference type="InterPro" id="IPR051533">
    <property type="entry name" value="WaaL-like"/>
</dbReference>
<feature type="transmembrane region" description="Helical" evidence="5">
    <location>
        <begin position="81"/>
        <end position="99"/>
    </location>
</feature>
<dbReference type="OrthoDB" id="1118146at2"/>
<dbReference type="RefSeq" id="WP_150419822.1">
    <property type="nucleotide sequence ID" value="NZ_VYRZ01000003.1"/>
</dbReference>
<feature type="transmembrane region" description="Helical" evidence="5">
    <location>
        <begin position="192"/>
        <end position="212"/>
    </location>
</feature>
<comment type="subcellular location">
    <subcellularLocation>
        <location evidence="1">Membrane</location>
        <topology evidence="1">Multi-pass membrane protein</topology>
    </subcellularLocation>
</comment>
<feature type="transmembrane region" description="Helical" evidence="5">
    <location>
        <begin position="105"/>
        <end position="124"/>
    </location>
</feature>
<keyword evidence="3 5" id="KW-1133">Transmembrane helix</keyword>
<organism evidence="7 8">
    <name type="scientific">Microbacterium radiodurans</name>
    <dbReference type="NCBI Taxonomy" id="661398"/>
    <lineage>
        <taxon>Bacteria</taxon>
        <taxon>Bacillati</taxon>
        <taxon>Actinomycetota</taxon>
        <taxon>Actinomycetes</taxon>
        <taxon>Micrococcales</taxon>
        <taxon>Microbacteriaceae</taxon>
        <taxon>Microbacterium</taxon>
    </lineage>
</organism>
<dbReference type="Pfam" id="PF04932">
    <property type="entry name" value="Wzy_C"/>
    <property type="match status" value="1"/>
</dbReference>
<name>A0A5J5IPJ2_9MICO</name>
<feature type="domain" description="O-antigen ligase-related" evidence="6">
    <location>
        <begin position="231"/>
        <end position="372"/>
    </location>
</feature>
<evidence type="ECO:0000256" key="4">
    <source>
        <dbReference type="ARBA" id="ARBA00023136"/>
    </source>
</evidence>